<reference evidence="1" key="1">
    <citation type="submission" date="2023-04" db="EMBL/GenBank/DDBJ databases">
        <title>Complete genome sequence of Temperatibacter marinus.</title>
        <authorList>
            <person name="Rong J.-C."/>
            <person name="Yi M.-L."/>
            <person name="Zhao Q."/>
        </authorList>
    </citation>
    <scope>NUCLEOTIDE SEQUENCE</scope>
    <source>
        <strain evidence="1">NBRC 110045</strain>
    </source>
</reference>
<organism evidence="1 2">
    <name type="scientific">Temperatibacter marinus</name>
    <dbReference type="NCBI Taxonomy" id="1456591"/>
    <lineage>
        <taxon>Bacteria</taxon>
        <taxon>Pseudomonadati</taxon>
        <taxon>Pseudomonadota</taxon>
        <taxon>Alphaproteobacteria</taxon>
        <taxon>Kordiimonadales</taxon>
        <taxon>Temperatibacteraceae</taxon>
        <taxon>Temperatibacter</taxon>
    </lineage>
</organism>
<dbReference type="GO" id="GO:0000160">
    <property type="term" value="P:phosphorelay signal transduction system"/>
    <property type="evidence" value="ECO:0007669"/>
    <property type="project" value="InterPro"/>
</dbReference>
<dbReference type="KEGG" id="tmk:QGN29_02735"/>
<evidence type="ECO:0000313" key="2">
    <source>
        <dbReference type="Proteomes" id="UP001268683"/>
    </source>
</evidence>
<sequence>MSLDDKPDFYTKVKELKTLNSDILLSVLSDLDSDSQILLLTQIISDLNLGFEDISLALKTNDTYQMHSVSHRFKTLCGTFGFDKLALASEAVCDAEREGQIHTVTVISHWLAENIMPAIHELKQEDIYKNANNLV</sequence>
<dbReference type="AlphaFoldDB" id="A0AA52EJ85"/>
<keyword evidence="2" id="KW-1185">Reference proteome</keyword>
<protein>
    <recommendedName>
        <fullName evidence="3">HPt domain-containing protein</fullName>
    </recommendedName>
</protein>
<name>A0AA52EJ85_9PROT</name>
<dbReference type="Gene3D" id="1.20.120.160">
    <property type="entry name" value="HPT domain"/>
    <property type="match status" value="1"/>
</dbReference>
<dbReference type="Proteomes" id="UP001268683">
    <property type="component" value="Chromosome"/>
</dbReference>
<dbReference type="RefSeq" id="WP_310799137.1">
    <property type="nucleotide sequence ID" value="NZ_CP123872.1"/>
</dbReference>
<dbReference type="SUPFAM" id="SSF47226">
    <property type="entry name" value="Histidine-containing phosphotransfer domain, HPT domain"/>
    <property type="match status" value="1"/>
</dbReference>
<evidence type="ECO:0000313" key="1">
    <source>
        <dbReference type="EMBL" id="WND03284.1"/>
    </source>
</evidence>
<dbReference type="EMBL" id="CP123872">
    <property type="protein sequence ID" value="WND03284.1"/>
    <property type="molecule type" value="Genomic_DNA"/>
</dbReference>
<gene>
    <name evidence="1" type="ORF">QGN29_02735</name>
</gene>
<dbReference type="InterPro" id="IPR036641">
    <property type="entry name" value="HPT_dom_sf"/>
</dbReference>
<evidence type="ECO:0008006" key="3">
    <source>
        <dbReference type="Google" id="ProtNLM"/>
    </source>
</evidence>
<accession>A0AA52EJ85</accession>
<proteinExistence type="predicted"/>